<evidence type="ECO:0000313" key="5">
    <source>
        <dbReference type="Proteomes" id="UP001642487"/>
    </source>
</evidence>
<dbReference type="CDD" id="cd16461">
    <property type="entry name" value="RING-H2_EL5-like"/>
    <property type="match status" value="1"/>
</dbReference>
<proteinExistence type="predicted"/>
<dbReference type="Pfam" id="PF13639">
    <property type="entry name" value="zf-RING_2"/>
    <property type="match status" value="1"/>
</dbReference>
<dbReference type="PROSITE" id="PS50089">
    <property type="entry name" value="ZF_RING_2"/>
    <property type="match status" value="1"/>
</dbReference>
<dbReference type="Proteomes" id="UP001642487">
    <property type="component" value="Chromosome 4"/>
</dbReference>
<protein>
    <recommendedName>
        <fullName evidence="3">RING-type domain-containing protein</fullName>
    </recommendedName>
</protein>
<organism evidence="4 5">
    <name type="scientific">Citrullus colocynthis</name>
    <name type="common">colocynth</name>
    <dbReference type="NCBI Taxonomy" id="252529"/>
    <lineage>
        <taxon>Eukaryota</taxon>
        <taxon>Viridiplantae</taxon>
        <taxon>Streptophyta</taxon>
        <taxon>Embryophyta</taxon>
        <taxon>Tracheophyta</taxon>
        <taxon>Spermatophyta</taxon>
        <taxon>Magnoliopsida</taxon>
        <taxon>eudicotyledons</taxon>
        <taxon>Gunneridae</taxon>
        <taxon>Pentapetalae</taxon>
        <taxon>rosids</taxon>
        <taxon>fabids</taxon>
        <taxon>Cucurbitales</taxon>
        <taxon>Cucurbitaceae</taxon>
        <taxon>Benincaseae</taxon>
        <taxon>Citrullus</taxon>
    </lineage>
</organism>
<keyword evidence="2" id="KW-1133">Transmembrane helix</keyword>
<dbReference type="SMART" id="SM00184">
    <property type="entry name" value="RING"/>
    <property type="match status" value="1"/>
</dbReference>
<dbReference type="InterPro" id="IPR001841">
    <property type="entry name" value="Znf_RING"/>
</dbReference>
<name>A0ABP0YNB2_9ROSI</name>
<dbReference type="SUPFAM" id="SSF57850">
    <property type="entry name" value="RING/U-box"/>
    <property type="match status" value="1"/>
</dbReference>
<accession>A0ABP0YNB2</accession>
<keyword evidence="1" id="KW-0863">Zinc-finger</keyword>
<gene>
    <name evidence="4" type="ORF">CITCOLO1_LOCUS12670</name>
</gene>
<sequence length="184" mass="21077">MGALSEFFSHLHTMTAVFFTLLLLEFVILIRTIFGLRPNADKRIITTAQFLKLIEEKNPTIRFSNKVTASFADQCAVCLSEFEEGEKVRKLQCNHTFHKDCLDNWLKLCFATCPLCRSKVLPDDIVAGYHRLRDRVEYDGSDEELIFLLSALHVPQHTKMDSKSSIHHIADSKAQPYNELSMIS</sequence>
<keyword evidence="1" id="KW-0862">Zinc</keyword>
<evidence type="ECO:0000256" key="1">
    <source>
        <dbReference type="PROSITE-ProRule" id="PRU00175"/>
    </source>
</evidence>
<evidence type="ECO:0000313" key="4">
    <source>
        <dbReference type="EMBL" id="CAK9320618.1"/>
    </source>
</evidence>
<feature type="domain" description="RING-type" evidence="3">
    <location>
        <begin position="75"/>
        <end position="117"/>
    </location>
</feature>
<evidence type="ECO:0000259" key="3">
    <source>
        <dbReference type="PROSITE" id="PS50089"/>
    </source>
</evidence>
<dbReference type="Gene3D" id="3.30.40.10">
    <property type="entry name" value="Zinc/RING finger domain, C3HC4 (zinc finger)"/>
    <property type="match status" value="1"/>
</dbReference>
<evidence type="ECO:0000256" key="2">
    <source>
        <dbReference type="SAM" id="Phobius"/>
    </source>
</evidence>
<keyword evidence="2" id="KW-0472">Membrane</keyword>
<reference evidence="4 5" key="1">
    <citation type="submission" date="2024-03" db="EMBL/GenBank/DDBJ databases">
        <authorList>
            <person name="Gkanogiannis A."/>
            <person name="Becerra Lopez-Lavalle L."/>
        </authorList>
    </citation>
    <scope>NUCLEOTIDE SEQUENCE [LARGE SCALE GENOMIC DNA]</scope>
</reference>
<feature type="transmembrane region" description="Helical" evidence="2">
    <location>
        <begin position="12"/>
        <end position="34"/>
    </location>
</feature>
<keyword evidence="1" id="KW-0479">Metal-binding</keyword>
<dbReference type="PANTHER" id="PTHR47662:SF1">
    <property type="entry name" value="RING-TYPE DOMAIN-CONTAINING PROTEIN"/>
    <property type="match status" value="1"/>
</dbReference>
<dbReference type="EMBL" id="OZ021738">
    <property type="protein sequence ID" value="CAK9320618.1"/>
    <property type="molecule type" value="Genomic_DNA"/>
</dbReference>
<dbReference type="InterPro" id="IPR013083">
    <property type="entry name" value="Znf_RING/FYVE/PHD"/>
</dbReference>
<keyword evidence="5" id="KW-1185">Reference proteome</keyword>
<keyword evidence="2" id="KW-0812">Transmembrane</keyword>
<dbReference type="PANTHER" id="PTHR47662">
    <property type="entry name" value="RING-TYPE DOMAIN-CONTAINING PROTEIN"/>
    <property type="match status" value="1"/>
</dbReference>